<evidence type="ECO:0000256" key="4">
    <source>
        <dbReference type="SAM" id="SignalP"/>
    </source>
</evidence>
<dbReference type="Gene3D" id="3.30.910.20">
    <property type="entry name" value="Skp domain"/>
    <property type="match status" value="1"/>
</dbReference>
<dbReference type="SMART" id="SM00935">
    <property type="entry name" value="OmpH"/>
    <property type="match status" value="1"/>
</dbReference>
<dbReference type="PANTHER" id="PTHR35089:SF1">
    <property type="entry name" value="CHAPERONE PROTEIN SKP"/>
    <property type="match status" value="1"/>
</dbReference>
<reference evidence="6" key="1">
    <citation type="journal article" date="2022" name="J Environ Chem Eng">
        <title>Biodegradation of petroleum oil using a constructed nonpathogenic and heavy metal-tolerant bacterial consortium isolated from marine sponges.</title>
        <authorList>
            <person name="Dechsakulwatana C."/>
            <person name="Rungsihiranrut A."/>
            <person name="Muangchinda C."/>
            <person name="Ningthoujam R."/>
            <person name="Klankeo P."/>
            <person name="Pinyakong O."/>
        </authorList>
    </citation>
    <scope>NUCLEOTIDE SEQUENCE [LARGE SCALE GENOMIC DNA]</scope>
    <source>
        <strain evidence="6">MO2-4</strain>
    </source>
</reference>
<evidence type="ECO:0000256" key="2">
    <source>
        <dbReference type="ARBA" id="ARBA00022729"/>
    </source>
</evidence>
<gene>
    <name evidence="5" type="ORF">O0R41_05310</name>
</gene>
<dbReference type="EMBL" id="JAPTHD010000001">
    <property type="protein sequence ID" value="MDV5823014.1"/>
    <property type="molecule type" value="Genomic_DNA"/>
</dbReference>
<comment type="similarity">
    <text evidence="1">Belongs to the Skp family.</text>
</comment>
<evidence type="ECO:0000313" key="5">
    <source>
        <dbReference type="EMBL" id="MDV5823014.1"/>
    </source>
</evidence>
<protein>
    <submittedName>
        <fullName evidence="5">OmpH family outer membrane protein</fullName>
    </submittedName>
</protein>
<feature type="chain" id="PRO_5046825896" evidence="4">
    <location>
        <begin position="28"/>
        <end position="218"/>
    </location>
</feature>
<evidence type="ECO:0000256" key="3">
    <source>
        <dbReference type="SAM" id="MobiDB-lite"/>
    </source>
</evidence>
<feature type="signal peptide" evidence="4">
    <location>
        <begin position="1"/>
        <end position="27"/>
    </location>
</feature>
<dbReference type="Proteomes" id="UP001185984">
    <property type="component" value="Unassembled WGS sequence"/>
</dbReference>
<dbReference type="RefSeq" id="WP_228165757.1">
    <property type="nucleotide sequence ID" value="NZ_JAPTHD010000001.1"/>
</dbReference>
<sequence>MKTIVKAAALVLAPMTAIALTAVPAAAQTKSGIAVVDLEEAVAKSSAFTTAMTQMQTTYKPQLDQINSRRTAIETDLKSKNDALQAAYKAAGNKSTPALETQFQQLQQAQQSGQAELQRLTQPVALARAYVEQQIVDKLDDALKAATAKTKAEVVLKKAATESFASGADITPAVITELNALVPSVGITPPAGWQPGGRQGAAPAAAAPATPAQAPKSR</sequence>
<accession>A0ABU3ZU11</accession>
<dbReference type="InterPro" id="IPR024930">
    <property type="entry name" value="Skp_dom_sf"/>
</dbReference>
<feature type="compositionally biased region" description="Low complexity" evidence="3">
    <location>
        <begin position="200"/>
        <end position="218"/>
    </location>
</feature>
<evidence type="ECO:0000313" key="6">
    <source>
        <dbReference type="Proteomes" id="UP001185984"/>
    </source>
</evidence>
<name>A0ABU3ZU11_9SPHN</name>
<dbReference type="PANTHER" id="PTHR35089">
    <property type="entry name" value="CHAPERONE PROTEIN SKP"/>
    <property type="match status" value="1"/>
</dbReference>
<keyword evidence="6" id="KW-1185">Reference proteome</keyword>
<organism evidence="5 6">
    <name type="scientific">Sphingobium naphthae</name>
    <dbReference type="NCBI Taxonomy" id="1886786"/>
    <lineage>
        <taxon>Bacteria</taxon>
        <taxon>Pseudomonadati</taxon>
        <taxon>Pseudomonadota</taxon>
        <taxon>Alphaproteobacteria</taxon>
        <taxon>Sphingomonadales</taxon>
        <taxon>Sphingomonadaceae</taxon>
        <taxon>Sphingobium</taxon>
    </lineage>
</organism>
<proteinExistence type="inferred from homology"/>
<dbReference type="InterPro" id="IPR005632">
    <property type="entry name" value="Chaperone_Skp"/>
</dbReference>
<keyword evidence="2 4" id="KW-0732">Signal</keyword>
<dbReference type="Pfam" id="PF03938">
    <property type="entry name" value="OmpH"/>
    <property type="match status" value="1"/>
</dbReference>
<comment type="caution">
    <text evidence="5">The sequence shown here is derived from an EMBL/GenBank/DDBJ whole genome shotgun (WGS) entry which is preliminary data.</text>
</comment>
<dbReference type="SUPFAM" id="SSF111384">
    <property type="entry name" value="OmpH-like"/>
    <property type="match status" value="1"/>
</dbReference>
<feature type="region of interest" description="Disordered" evidence="3">
    <location>
        <begin position="189"/>
        <end position="218"/>
    </location>
</feature>
<evidence type="ECO:0000256" key="1">
    <source>
        <dbReference type="ARBA" id="ARBA00009091"/>
    </source>
</evidence>